<dbReference type="SUPFAM" id="SSF55194">
    <property type="entry name" value="Ribosome recycling factor, RRF"/>
    <property type="match status" value="1"/>
</dbReference>
<gene>
    <name evidence="4" type="primary">frr</name>
    <name evidence="4" type="ORF">PAD_023</name>
</gene>
<evidence type="ECO:0000259" key="3">
    <source>
        <dbReference type="Pfam" id="PF01765"/>
    </source>
</evidence>
<evidence type="ECO:0000313" key="4">
    <source>
        <dbReference type="EMBL" id="CEI58570.1"/>
    </source>
</evidence>
<sequence length="183" mass="22049">MENFIKKTSNLMEKSISLLTLNFNQIRTHKINPEILYKITINYNGKKTKLKKISNIYIENSHTLIINPWDYKIINEIKNTIFIKLEINPIIKNNNIKLIFPNLTEETRKKYIKKARLYAEKSKIYIRNIRRDIKNNIKKKLKNKIYNINEAKNLEKTLQKLTDKYINFIKNILKKKEKELIKI</sequence>
<dbReference type="RefSeq" id="WP_219848716.1">
    <property type="nucleotide sequence ID" value="NZ_LN649255.1"/>
</dbReference>
<dbReference type="AlphaFoldDB" id="A0A8D9JTJ4"/>
<name>A0A8D9JTJ4_9GAMM</name>
<dbReference type="EMBL" id="LN649255">
    <property type="protein sequence ID" value="CEI58570.1"/>
    <property type="molecule type" value="Genomic_DNA"/>
</dbReference>
<dbReference type="NCBIfam" id="TIGR00496">
    <property type="entry name" value="frr"/>
    <property type="match status" value="1"/>
</dbReference>
<comment type="similarity">
    <text evidence="1">Belongs to the RRF family.</text>
</comment>
<accession>A0A8D9JTJ4</accession>
<feature type="domain" description="Ribosome recycling factor" evidence="3">
    <location>
        <begin position="22"/>
        <end position="180"/>
    </location>
</feature>
<dbReference type="Gene3D" id="3.30.1360.40">
    <property type="match status" value="1"/>
</dbReference>
<organism evidence="4 5">
    <name type="scientific">Candidatus Portiera aleyrodidarum</name>
    <name type="common">primary endosymbiont of Bemisia tabaci</name>
    <dbReference type="NCBI Taxonomy" id="91844"/>
    <lineage>
        <taxon>Bacteria</taxon>
        <taxon>Pseudomonadati</taxon>
        <taxon>Pseudomonadota</taxon>
        <taxon>Gammaproteobacteria</taxon>
        <taxon>Candidatus Johnevansiales</taxon>
        <taxon>Candidatus Johnevansiaceae</taxon>
        <taxon>Candidatus Portiera</taxon>
    </lineage>
</organism>
<protein>
    <submittedName>
        <fullName evidence="4">Ribosome recycling factor</fullName>
    </submittedName>
</protein>
<dbReference type="Pfam" id="PF01765">
    <property type="entry name" value="RRF"/>
    <property type="match status" value="1"/>
</dbReference>
<dbReference type="Proteomes" id="UP000032800">
    <property type="component" value="Chromosome I"/>
</dbReference>
<dbReference type="KEGG" id="plc:PAD_023"/>
<dbReference type="Gene3D" id="1.10.132.20">
    <property type="entry name" value="Ribosome-recycling factor"/>
    <property type="match status" value="1"/>
</dbReference>
<dbReference type="InterPro" id="IPR002661">
    <property type="entry name" value="Ribosome_recyc_fac"/>
</dbReference>
<keyword evidence="2" id="KW-0648">Protein biosynthesis</keyword>
<evidence type="ECO:0000256" key="2">
    <source>
        <dbReference type="ARBA" id="ARBA00022917"/>
    </source>
</evidence>
<dbReference type="GO" id="GO:0006412">
    <property type="term" value="P:translation"/>
    <property type="evidence" value="ECO:0007669"/>
    <property type="project" value="UniProtKB-KW"/>
</dbReference>
<dbReference type="GO" id="GO:0043023">
    <property type="term" value="F:ribosomal large subunit binding"/>
    <property type="evidence" value="ECO:0007669"/>
    <property type="project" value="TreeGrafter"/>
</dbReference>
<evidence type="ECO:0000313" key="5">
    <source>
        <dbReference type="Proteomes" id="UP000032800"/>
    </source>
</evidence>
<dbReference type="PANTHER" id="PTHR20982:SF3">
    <property type="entry name" value="MITOCHONDRIAL RIBOSOME RECYCLING FACTOR PSEUDO 1"/>
    <property type="match status" value="1"/>
</dbReference>
<proteinExistence type="inferred from homology"/>
<reference evidence="4 5" key="1">
    <citation type="journal article" date="2015" name="Genome Biol. Evol.">
        <title>Genome evolution in the primary endosymbiont of whiteflies sheds light on their divergence.</title>
        <authorList>
            <person name="Santos-Garcia D."/>
            <person name="Vargas-Chavez C."/>
            <person name="Moya A."/>
            <person name="Latorre A."/>
            <person name="Silva"/>
            <person name="F J."/>
        </authorList>
    </citation>
    <scope>NUCLEOTIDE SEQUENCE [LARGE SCALE GENOMIC DNA]</scope>
    <source>
        <strain evidence="5">AD-VLC</strain>
    </source>
</reference>
<dbReference type="PANTHER" id="PTHR20982">
    <property type="entry name" value="RIBOSOME RECYCLING FACTOR"/>
    <property type="match status" value="1"/>
</dbReference>
<dbReference type="InterPro" id="IPR023584">
    <property type="entry name" value="Ribosome_recyc_fac_dom"/>
</dbReference>
<evidence type="ECO:0000256" key="1">
    <source>
        <dbReference type="ARBA" id="ARBA00005912"/>
    </source>
</evidence>
<dbReference type="InterPro" id="IPR036191">
    <property type="entry name" value="RRF_sf"/>
</dbReference>